<evidence type="ECO:0000313" key="3">
    <source>
        <dbReference type="Proteomes" id="UP000051386"/>
    </source>
</evidence>
<gene>
    <name evidence="2" type="ORF">ABB28_01630</name>
</gene>
<keyword evidence="1" id="KW-0812">Transmembrane</keyword>
<keyword evidence="1" id="KW-1133">Transmembrane helix</keyword>
<evidence type="ECO:0000313" key="2">
    <source>
        <dbReference type="EMBL" id="KRG77101.1"/>
    </source>
</evidence>
<dbReference type="RefSeq" id="WP_057506952.1">
    <property type="nucleotide sequence ID" value="NZ_LDJK01000005.1"/>
</dbReference>
<evidence type="ECO:0000256" key="1">
    <source>
        <dbReference type="SAM" id="Phobius"/>
    </source>
</evidence>
<dbReference type="InterPro" id="IPR011009">
    <property type="entry name" value="Kinase-like_dom_sf"/>
</dbReference>
<sequence length="260" mass="28098">MVEPITLEGQRAWLKQYGEGSRAVALGLLNFVARRFQLDALRPPPHRGGDAARQTEARRLGELQAQGVNVPTVLGSGHAALVLGDNGSSFNTCLREADDAGRDVLVSAAMQAMAAAHARGAYFGQPLPRNLTWDGQNVGFIDFEEDPLEVMDLDQAQARDWLMFGYGVAKYYADRPQQLQAMMAEAMDGAQAPVREHAHAVTGRLQRLAKASMGIGRSARALAHAILIVHGATTLGVLMVLVVCVDWFADGQLDLLELLT</sequence>
<accession>A0A0R0D4P9</accession>
<keyword evidence="3" id="KW-1185">Reference proteome</keyword>
<dbReference type="SUPFAM" id="SSF56112">
    <property type="entry name" value="Protein kinase-like (PK-like)"/>
    <property type="match status" value="1"/>
</dbReference>
<proteinExistence type="predicted"/>
<feature type="transmembrane region" description="Helical" evidence="1">
    <location>
        <begin position="222"/>
        <end position="249"/>
    </location>
</feature>
<organism evidence="2 3">
    <name type="scientific">Stenotrophomonas chelatiphaga</name>
    <dbReference type="NCBI Taxonomy" id="517011"/>
    <lineage>
        <taxon>Bacteria</taxon>
        <taxon>Pseudomonadati</taxon>
        <taxon>Pseudomonadota</taxon>
        <taxon>Gammaproteobacteria</taxon>
        <taxon>Lysobacterales</taxon>
        <taxon>Lysobacteraceae</taxon>
        <taxon>Stenotrophomonas</taxon>
    </lineage>
</organism>
<keyword evidence="1" id="KW-0472">Membrane</keyword>
<reference evidence="2 3" key="1">
    <citation type="submission" date="2015-05" db="EMBL/GenBank/DDBJ databases">
        <title>Genome sequencing and analysis of members of genus Stenotrophomonas.</title>
        <authorList>
            <person name="Patil P.P."/>
            <person name="Midha S."/>
            <person name="Patil P.B."/>
        </authorList>
    </citation>
    <scope>NUCLEOTIDE SEQUENCE [LARGE SCALE GENOMIC DNA]</scope>
    <source>
        <strain evidence="2 3">DSM 21508</strain>
    </source>
</reference>
<name>A0A0R0D4P9_9GAMM</name>
<dbReference type="EMBL" id="LDJK01000005">
    <property type="protein sequence ID" value="KRG77101.1"/>
    <property type="molecule type" value="Genomic_DNA"/>
</dbReference>
<dbReference type="PATRIC" id="fig|517011.3.peg.2090"/>
<protein>
    <submittedName>
        <fullName evidence="2">Serine/threonine protein phosphatase</fullName>
    </submittedName>
</protein>
<comment type="caution">
    <text evidence="2">The sequence shown here is derived from an EMBL/GenBank/DDBJ whole genome shotgun (WGS) entry which is preliminary data.</text>
</comment>
<dbReference type="AlphaFoldDB" id="A0A0R0D4P9"/>
<dbReference type="Proteomes" id="UP000051386">
    <property type="component" value="Unassembled WGS sequence"/>
</dbReference>